<dbReference type="SUPFAM" id="SSF53822">
    <property type="entry name" value="Periplasmic binding protein-like I"/>
    <property type="match status" value="1"/>
</dbReference>
<dbReference type="PANTHER" id="PTHR46847:SF1">
    <property type="entry name" value="D-ALLOSE-BINDING PERIPLASMIC PROTEIN-RELATED"/>
    <property type="match status" value="1"/>
</dbReference>
<dbReference type="PROSITE" id="PS51257">
    <property type="entry name" value="PROKAR_LIPOPROTEIN"/>
    <property type="match status" value="1"/>
</dbReference>
<keyword evidence="7" id="KW-1185">Reference proteome</keyword>
<evidence type="ECO:0000313" key="7">
    <source>
        <dbReference type="Proteomes" id="UP000585272"/>
    </source>
</evidence>
<dbReference type="AlphaFoldDB" id="A0A840ID75"/>
<dbReference type="EMBL" id="JACHNU010000002">
    <property type="protein sequence ID" value="MBB4662183.1"/>
    <property type="molecule type" value="Genomic_DNA"/>
</dbReference>
<evidence type="ECO:0000259" key="5">
    <source>
        <dbReference type="Pfam" id="PF13407"/>
    </source>
</evidence>
<comment type="subcellular location">
    <subcellularLocation>
        <location evidence="1">Cell envelope</location>
    </subcellularLocation>
</comment>
<dbReference type="Gene3D" id="3.40.50.2300">
    <property type="match status" value="2"/>
</dbReference>
<dbReference type="GO" id="GO:0030246">
    <property type="term" value="F:carbohydrate binding"/>
    <property type="evidence" value="ECO:0007669"/>
    <property type="project" value="UniProtKB-ARBA"/>
</dbReference>
<dbReference type="RefSeq" id="WP_183341189.1">
    <property type="nucleotide sequence ID" value="NZ_JACHNU010000002.1"/>
</dbReference>
<name>A0A840ID75_9ACTN</name>
<keyword evidence="3 4" id="KW-0732">Signal</keyword>
<evidence type="ECO:0000256" key="1">
    <source>
        <dbReference type="ARBA" id="ARBA00004196"/>
    </source>
</evidence>
<gene>
    <name evidence="6" type="ORF">BDZ31_001769</name>
</gene>
<dbReference type="InterPro" id="IPR025997">
    <property type="entry name" value="SBP_2_dom"/>
</dbReference>
<reference evidence="6 7" key="1">
    <citation type="submission" date="2020-08" db="EMBL/GenBank/DDBJ databases">
        <title>Genomic Encyclopedia of Archaeal and Bacterial Type Strains, Phase II (KMG-II): from individual species to whole genera.</title>
        <authorList>
            <person name="Goeker M."/>
        </authorList>
    </citation>
    <scope>NUCLEOTIDE SEQUENCE [LARGE SCALE GENOMIC DNA]</scope>
    <source>
        <strain evidence="6 7">DSM 23288</strain>
    </source>
</reference>
<comment type="similarity">
    <text evidence="2">Belongs to the bacterial solute-binding protein 2 family.</text>
</comment>
<dbReference type="Proteomes" id="UP000585272">
    <property type="component" value="Unassembled WGS sequence"/>
</dbReference>
<evidence type="ECO:0000256" key="4">
    <source>
        <dbReference type="SAM" id="SignalP"/>
    </source>
</evidence>
<organism evidence="6 7">
    <name type="scientific">Conexibacter arvalis</name>
    <dbReference type="NCBI Taxonomy" id="912552"/>
    <lineage>
        <taxon>Bacteria</taxon>
        <taxon>Bacillati</taxon>
        <taxon>Actinomycetota</taxon>
        <taxon>Thermoleophilia</taxon>
        <taxon>Solirubrobacterales</taxon>
        <taxon>Conexibacteraceae</taxon>
        <taxon>Conexibacter</taxon>
    </lineage>
</organism>
<comment type="caution">
    <text evidence="6">The sequence shown here is derived from an EMBL/GenBank/DDBJ whole genome shotgun (WGS) entry which is preliminary data.</text>
</comment>
<evidence type="ECO:0000256" key="3">
    <source>
        <dbReference type="ARBA" id="ARBA00022729"/>
    </source>
</evidence>
<protein>
    <submittedName>
        <fullName evidence="6">ABC-type sugar transport system substrate-binding protein</fullName>
    </submittedName>
</protein>
<dbReference type="CDD" id="cd01536">
    <property type="entry name" value="PBP1_ABC_sugar_binding-like"/>
    <property type="match status" value="1"/>
</dbReference>
<feature type="signal peptide" evidence="4">
    <location>
        <begin position="1"/>
        <end position="26"/>
    </location>
</feature>
<dbReference type="GO" id="GO:0030313">
    <property type="term" value="C:cell envelope"/>
    <property type="evidence" value="ECO:0007669"/>
    <property type="project" value="UniProtKB-SubCell"/>
</dbReference>
<evidence type="ECO:0000256" key="2">
    <source>
        <dbReference type="ARBA" id="ARBA00007639"/>
    </source>
</evidence>
<dbReference type="PANTHER" id="PTHR46847">
    <property type="entry name" value="D-ALLOSE-BINDING PERIPLASMIC PROTEIN-RELATED"/>
    <property type="match status" value="1"/>
</dbReference>
<accession>A0A840ID75</accession>
<dbReference type="Pfam" id="PF13407">
    <property type="entry name" value="Peripla_BP_4"/>
    <property type="match status" value="1"/>
</dbReference>
<evidence type="ECO:0000313" key="6">
    <source>
        <dbReference type="EMBL" id="MBB4662183.1"/>
    </source>
</evidence>
<keyword evidence="6" id="KW-0762">Sugar transport</keyword>
<keyword evidence="6" id="KW-0813">Transport</keyword>
<feature type="chain" id="PRO_5032720226" evidence="4">
    <location>
        <begin position="27"/>
        <end position="370"/>
    </location>
</feature>
<proteinExistence type="inferred from homology"/>
<sequence>MHRIAPDWAKRAFALLIAAVAAVALAACGSSDDDAAATAAAPATPAAGGGDGAARVADVVYDGPEADLPTSFPEPEIRAGFRFTIGFPNPSTAVPSLVAQEEAVRDEVARLGGRVIATDAQFSVQKQVSDVEQLLAQRVDAIVLSALDPNSLTPLLDKARAQGTLVFVNDVPYRADLPFQEGFAGEIFSGTDKSAYDRAKLLAETQPGATYALIGLGIPAPMLDYKVRQVRYWGDRFGLRYVDRVDARVDTPEAGAEAGTALFAKHRDLDAVFTATDSLSVGVSTAARTSGQDAVKIIGNGGYRPALEGVKRGDLFATYWSSPHELHRQLVWAAYNALTGQHADQPRQVVLSGGRVITRANADSIEDPVG</sequence>
<feature type="domain" description="Periplasmic binding protein" evidence="5">
    <location>
        <begin position="85"/>
        <end position="341"/>
    </location>
</feature>
<dbReference type="InterPro" id="IPR028082">
    <property type="entry name" value="Peripla_BP_I"/>
</dbReference>